<feature type="compositionally biased region" description="Basic and acidic residues" evidence="1">
    <location>
        <begin position="77"/>
        <end position="98"/>
    </location>
</feature>
<feature type="compositionally biased region" description="Low complexity" evidence="1">
    <location>
        <begin position="1"/>
        <end position="17"/>
    </location>
</feature>
<evidence type="ECO:0000313" key="2">
    <source>
        <dbReference type="EMBL" id="VDN20906.1"/>
    </source>
</evidence>
<protein>
    <submittedName>
        <fullName evidence="2">Uncharacterized protein</fullName>
    </submittedName>
</protein>
<sequence>MEKVVANAKASTTTTATDEPGPSKAPKRQRLWIEHLDGVSSDDSDDSSRSSSSSSAEAPPKSDSVPATATVISSIEKTPKEEASGEKTDDTPTGKPKEPTPSSAAAAAASPTPASKLEPVPSQP</sequence>
<dbReference type="Proteomes" id="UP000281553">
    <property type="component" value="Unassembled WGS sequence"/>
</dbReference>
<keyword evidence="3" id="KW-1185">Reference proteome</keyword>
<gene>
    <name evidence="2" type="ORF">DILT_LOCUS13725</name>
</gene>
<feature type="non-terminal residue" evidence="2">
    <location>
        <position position="124"/>
    </location>
</feature>
<name>A0A3P7PSD6_DIBLA</name>
<proteinExistence type="predicted"/>
<reference evidence="2 3" key="1">
    <citation type="submission" date="2018-11" db="EMBL/GenBank/DDBJ databases">
        <authorList>
            <consortium name="Pathogen Informatics"/>
        </authorList>
    </citation>
    <scope>NUCLEOTIDE SEQUENCE [LARGE SCALE GENOMIC DNA]</scope>
</reference>
<organism evidence="2 3">
    <name type="scientific">Dibothriocephalus latus</name>
    <name type="common">Fish tapeworm</name>
    <name type="synonym">Diphyllobothrium latum</name>
    <dbReference type="NCBI Taxonomy" id="60516"/>
    <lineage>
        <taxon>Eukaryota</taxon>
        <taxon>Metazoa</taxon>
        <taxon>Spiralia</taxon>
        <taxon>Lophotrochozoa</taxon>
        <taxon>Platyhelminthes</taxon>
        <taxon>Cestoda</taxon>
        <taxon>Eucestoda</taxon>
        <taxon>Diphyllobothriidea</taxon>
        <taxon>Diphyllobothriidae</taxon>
        <taxon>Dibothriocephalus</taxon>
    </lineage>
</organism>
<evidence type="ECO:0000256" key="1">
    <source>
        <dbReference type="SAM" id="MobiDB-lite"/>
    </source>
</evidence>
<accession>A0A3P7PSD6</accession>
<evidence type="ECO:0000313" key="3">
    <source>
        <dbReference type="Proteomes" id="UP000281553"/>
    </source>
</evidence>
<dbReference type="AlphaFoldDB" id="A0A3P7PSD6"/>
<feature type="compositionally biased region" description="Polar residues" evidence="1">
    <location>
        <begin position="65"/>
        <end position="76"/>
    </location>
</feature>
<dbReference type="OrthoDB" id="547031at2759"/>
<dbReference type="EMBL" id="UYRU01071344">
    <property type="protein sequence ID" value="VDN20906.1"/>
    <property type="molecule type" value="Genomic_DNA"/>
</dbReference>
<feature type="compositionally biased region" description="Low complexity" evidence="1">
    <location>
        <begin position="100"/>
        <end position="115"/>
    </location>
</feature>
<feature type="region of interest" description="Disordered" evidence="1">
    <location>
        <begin position="1"/>
        <end position="124"/>
    </location>
</feature>